<feature type="transmembrane region" description="Helical" evidence="2">
    <location>
        <begin position="60"/>
        <end position="78"/>
    </location>
</feature>
<feature type="region of interest" description="Disordered" evidence="1">
    <location>
        <begin position="232"/>
        <end position="261"/>
    </location>
</feature>
<proteinExistence type="predicted"/>
<keyword evidence="2" id="KW-0472">Membrane</keyword>
<organism evidence="3 4">
    <name type="scientific">Heterorhabditis bacteriophora</name>
    <name type="common">Entomopathogenic nematode worm</name>
    <dbReference type="NCBI Taxonomy" id="37862"/>
    <lineage>
        <taxon>Eukaryota</taxon>
        <taxon>Metazoa</taxon>
        <taxon>Ecdysozoa</taxon>
        <taxon>Nematoda</taxon>
        <taxon>Chromadorea</taxon>
        <taxon>Rhabditida</taxon>
        <taxon>Rhabditina</taxon>
        <taxon>Rhabditomorpha</taxon>
        <taxon>Strongyloidea</taxon>
        <taxon>Heterorhabditidae</taxon>
        <taxon>Heterorhabditis</taxon>
    </lineage>
</organism>
<accession>A0A1I7XQ47</accession>
<sequence length="261" mass="29835">MSRGPLCCCCLSSNVRHIVLFVTTLSISSLFANLILYNLTAVLHTDISKELKPVSSLDSLHEYSIWHGEYYFILHIFFLLNLNYIYMSLMRLMSLIYMLFHMLVVSRRFIDRLKRSSNFTGNKEKTAEVYTDELTTINDISDGRLKIYNKQLPCERNPDDGHPILPPDYQAIVDEEMPSTEPPSKKTEKPRLIFFTDSSTVATTNVNQMTTDGLVTSTPVNVIAEEVRKAIEKFETKDKDKDDSYKPLLDGNEKDADGSNK</sequence>
<feature type="transmembrane region" description="Helical" evidence="2">
    <location>
        <begin position="84"/>
        <end position="105"/>
    </location>
</feature>
<dbReference type="AlphaFoldDB" id="A0A1I7XQ47"/>
<evidence type="ECO:0000313" key="4">
    <source>
        <dbReference type="WBParaSite" id="Hba_19648"/>
    </source>
</evidence>
<keyword evidence="2" id="KW-1133">Transmembrane helix</keyword>
<evidence type="ECO:0000256" key="1">
    <source>
        <dbReference type="SAM" id="MobiDB-lite"/>
    </source>
</evidence>
<feature type="transmembrane region" description="Helical" evidence="2">
    <location>
        <begin position="18"/>
        <end position="39"/>
    </location>
</feature>
<evidence type="ECO:0000256" key="2">
    <source>
        <dbReference type="SAM" id="Phobius"/>
    </source>
</evidence>
<reference evidence="4" key="1">
    <citation type="submission" date="2016-11" db="UniProtKB">
        <authorList>
            <consortium name="WormBaseParasite"/>
        </authorList>
    </citation>
    <scope>IDENTIFICATION</scope>
</reference>
<keyword evidence="3" id="KW-1185">Reference proteome</keyword>
<dbReference type="Proteomes" id="UP000095283">
    <property type="component" value="Unplaced"/>
</dbReference>
<name>A0A1I7XQ47_HETBA</name>
<evidence type="ECO:0000313" key="3">
    <source>
        <dbReference type="Proteomes" id="UP000095283"/>
    </source>
</evidence>
<protein>
    <submittedName>
        <fullName evidence="4">Uncharacterized protein</fullName>
    </submittedName>
</protein>
<keyword evidence="2" id="KW-0812">Transmembrane</keyword>
<dbReference type="WBParaSite" id="Hba_19648">
    <property type="protein sequence ID" value="Hba_19648"/>
    <property type="gene ID" value="Hba_19648"/>
</dbReference>